<evidence type="ECO:0000256" key="4">
    <source>
        <dbReference type="PIRSR" id="PIRSR000103-1"/>
    </source>
</evidence>
<dbReference type="RefSeq" id="WP_110984353.1">
    <property type="nucleotide sequence ID" value="NZ_CAWNWM010000001.1"/>
</dbReference>
<comment type="similarity">
    <text evidence="1">Belongs to the HIBADH-related family.</text>
</comment>
<keyword evidence="8" id="KW-1185">Reference proteome</keyword>
<dbReference type="InterPro" id="IPR008927">
    <property type="entry name" value="6-PGluconate_DH-like_C_sf"/>
</dbReference>
<dbReference type="InterPro" id="IPR051265">
    <property type="entry name" value="HIBADH-related_NP60_sf"/>
</dbReference>
<feature type="domain" description="6-phosphogluconate dehydrogenase NADP-binding" evidence="5">
    <location>
        <begin position="3"/>
        <end position="163"/>
    </location>
</feature>
<accession>A0A2W1JPP4</accession>
<evidence type="ECO:0000256" key="3">
    <source>
        <dbReference type="ARBA" id="ARBA00023027"/>
    </source>
</evidence>
<dbReference type="GO" id="GO:0050661">
    <property type="term" value="F:NADP binding"/>
    <property type="evidence" value="ECO:0007669"/>
    <property type="project" value="InterPro"/>
</dbReference>
<dbReference type="GO" id="GO:0051287">
    <property type="term" value="F:NAD binding"/>
    <property type="evidence" value="ECO:0007669"/>
    <property type="project" value="InterPro"/>
</dbReference>
<dbReference type="OrthoDB" id="9786703at2"/>
<dbReference type="EC" id="1.1.1.60" evidence="7"/>
<dbReference type="InterPro" id="IPR029154">
    <property type="entry name" value="HIBADH-like_NADP-bd"/>
</dbReference>
<dbReference type="Proteomes" id="UP000248857">
    <property type="component" value="Unassembled WGS sequence"/>
</dbReference>
<sequence>MKTIAVLGLGAMGSRIAQNLLKAGHQVVVYNRTAEKVQPLLNLGAVSASTPREAAGQSDVVISMVRDDEASRAVWLSPDTGAVMGLKKDGVAIASSTLTVNWTKELATEVAHRGATFLDAPVVGSRPQAEAGKLISLVGGETATLAKVRDILESTSSAIHHVGEIGQGMAMKLAVNALFGIQVAAFAEVIGILSKHGLTTAKAMECIGELPITSPAARGAGCLMVANQHAPMFPIELVEKDFQYVLEMAQAVEGASPVVTAVREVYGDAIAKGHGDKNITGVVQLFV</sequence>
<dbReference type="Pfam" id="PF14833">
    <property type="entry name" value="NAD_binding_11"/>
    <property type="match status" value="1"/>
</dbReference>
<dbReference type="Gene3D" id="1.10.1040.10">
    <property type="entry name" value="N-(1-d-carboxylethyl)-l-norvaline Dehydrogenase, domain 2"/>
    <property type="match status" value="1"/>
</dbReference>
<dbReference type="AlphaFoldDB" id="A0A2W1JPP4"/>
<dbReference type="Gene3D" id="3.40.50.720">
    <property type="entry name" value="NAD(P)-binding Rossmann-like Domain"/>
    <property type="match status" value="1"/>
</dbReference>
<protein>
    <submittedName>
        <fullName evidence="7">2-hydroxy-3-oxopropionate reductase</fullName>
        <ecNumber evidence="7">1.1.1.60</ecNumber>
    </submittedName>
</protein>
<gene>
    <name evidence="7" type="primary">garR_1</name>
    <name evidence="7" type="ORF">C1752_00377</name>
</gene>
<keyword evidence="3" id="KW-0520">NAD</keyword>
<comment type="caution">
    <text evidence="7">The sequence shown here is derived from an EMBL/GenBank/DDBJ whole genome shotgun (WGS) entry which is preliminary data.</text>
</comment>
<dbReference type="PANTHER" id="PTHR43580:SF2">
    <property type="entry name" value="CYTOKINE-LIKE NUCLEAR FACTOR N-PAC"/>
    <property type="match status" value="1"/>
</dbReference>
<evidence type="ECO:0000256" key="1">
    <source>
        <dbReference type="ARBA" id="ARBA00009080"/>
    </source>
</evidence>
<dbReference type="SUPFAM" id="SSF51735">
    <property type="entry name" value="NAD(P)-binding Rossmann-fold domains"/>
    <property type="match status" value="1"/>
</dbReference>
<feature type="domain" description="3-hydroxyisobutyrate dehydrogenase-like NAD-binding" evidence="6">
    <location>
        <begin position="166"/>
        <end position="285"/>
    </location>
</feature>
<dbReference type="PANTHER" id="PTHR43580">
    <property type="entry name" value="OXIDOREDUCTASE GLYR1-RELATED"/>
    <property type="match status" value="1"/>
</dbReference>
<organism evidence="7 8">
    <name type="scientific">Acaryochloris thomasi RCC1774</name>
    <dbReference type="NCBI Taxonomy" id="1764569"/>
    <lineage>
        <taxon>Bacteria</taxon>
        <taxon>Bacillati</taxon>
        <taxon>Cyanobacteriota</taxon>
        <taxon>Cyanophyceae</taxon>
        <taxon>Acaryochloridales</taxon>
        <taxon>Acaryochloridaceae</taxon>
        <taxon>Acaryochloris</taxon>
        <taxon>Acaryochloris thomasi</taxon>
    </lineage>
</organism>
<dbReference type="EMBL" id="PQWO01000001">
    <property type="protein sequence ID" value="PZD75216.1"/>
    <property type="molecule type" value="Genomic_DNA"/>
</dbReference>
<dbReference type="PIRSF" id="PIRSF000103">
    <property type="entry name" value="HIBADH"/>
    <property type="match status" value="1"/>
</dbReference>
<dbReference type="GO" id="GO:0008679">
    <property type="term" value="F:2-hydroxy-3-oxopropionate reductase activity"/>
    <property type="evidence" value="ECO:0007669"/>
    <property type="project" value="UniProtKB-EC"/>
</dbReference>
<dbReference type="Pfam" id="PF03446">
    <property type="entry name" value="NAD_binding_2"/>
    <property type="match status" value="1"/>
</dbReference>
<evidence type="ECO:0000313" key="7">
    <source>
        <dbReference type="EMBL" id="PZD75216.1"/>
    </source>
</evidence>
<proteinExistence type="inferred from homology"/>
<dbReference type="InterPro" id="IPR036291">
    <property type="entry name" value="NAD(P)-bd_dom_sf"/>
</dbReference>
<dbReference type="SUPFAM" id="SSF48179">
    <property type="entry name" value="6-phosphogluconate dehydrogenase C-terminal domain-like"/>
    <property type="match status" value="1"/>
</dbReference>
<dbReference type="InterPro" id="IPR006115">
    <property type="entry name" value="6PGDH_NADP-bd"/>
</dbReference>
<name>A0A2W1JPP4_9CYAN</name>
<feature type="active site" evidence="4">
    <location>
        <position position="172"/>
    </location>
</feature>
<keyword evidence="2 7" id="KW-0560">Oxidoreductase</keyword>
<evidence type="ECO:0000259" key="6">
    <source>
        <dbReference type="Pfam" id="PF14833"/>
    </source>
</evidence>
<evidence type="ECO:0000256" key="2">
    <source>
        <dbReference type="ARBA" id="ARBA00023002"/>
    </source>
</evidence>
<evidence type="ECO:0000259" key="5">
    <source>
        <dbReference type="Pfam" id="PF03446"/>
    </source>
</evidence>
<dbReference type="InterPro" id="IPR015815">
    <property type="entry name" value="HIBADH-related"/>
</dbReference>
<dbReference type="InterPro" id="IPR013328">
    <property type="entry name" value="6PGD_dom2"/>
</dbReference>
<evidence type="ECO:0000313" key="8">
    <source>
        <dbReference type="Proteomes" id="UP000248857"/>
    </source>
</evidence>
<reference evidence="7 8" key="1">
    <citation type="journal article" date="2018" name="Sci. Rep.">
        <title>A novel species of the marine cyanobacterium Acaryochloris with a unique pigment content and lifestyle.</title>
        <authorList>
            <person name="Partensky F."/>
            <person name="Six C."/>
            <person name="Ratin M."/>
            <person name="Garczarek L."/>
            <person name="Vaulot D."/>
            <person name="Probert I."/>
            <person name="Calteau A."/>
            <person name="Gourvil P."/>
            <person name="Marie D."/>
            <person name="Grebert T."/>
            <person name="Bouchier C."/>
            <person name="Le Panse S."/>
            <person name="Gachenot M."/>
            <person name="Rodriguez F."/>
            <person name="Garrido J.L."/>
        </authorList>
    </citation>
    <scope>NUCLEOTIDE SEQUENCE [LARGE SCALE GENOMIC DNA]</scope>
    <source>
        <strain evidence="7 8">RCC1774</strain>
    </source>
</reference>